<feature type="transmembrane region" description="Helical" evidence="1">
    <location>
        <begin position="65"/>
        <end position="84"/>
    </location>
</feature>
<dbReference type="KEGG" id="aser:Asera_66000"/>
<name>A0A810LD66_9ACTN</name>
<evidence type="ECO:0000256" key="1">
    <source>
        <dbReference type="SAM" id="Phobius"/>
    </source>
</evidence>
<keyword evidence="1" id="KW-1133">Transmembrane helix</keyword>
<dbReference type="Proteomes" id="UP000680750">
    <property type="component" value="Chromosome"/>
</dbReference>
<evidence type="ECO:0000313" key="3">
    <source>
        <dbReference type="Proteomes" id="UP000680750"/>
    </source>
</evidence>
<gene>
    <name evidence="2" type="ORF">Asera_66000</name>
</gene>
<feature type="transmembrane region" description="Helical" evidence="1">
    <location>
        <begin position="91"/>
        <end position="115"/>
    </location>
</feature>
<keyword evidence="1" id="KW-0812">Transmembrane</keyword>
<keyword evidence="3" id="KW-1185">Reference proteome</keyword>
<sequence length="131" mass="12001">MRLSAISLAGTARTLVAVGMVSDASMLLTILAATPRIVLLVAPSAGFGAAGAGFAAAGFGAAGAAGALVAGFTGAAGALVAGFASAGARLVGALAVALPAAVPLLPAGAVVLASLPEAELLAVLPVSAAGL</sequence>
<keyword evidence="1" id="KW-0472">Membrane</keyword>
<reference evidence="2" key="1">
    <citation type="submission" date="2020-08" db="EMBL/GenBank/DDBJ databases">
        <title>Whole genome shotgun sequence of Actinocatenispora sera NBRC 101916.</title>
        <authorList>
            <person name="Komaki H."/>
            <person name="Tamura T."/>
        </authorList>
    </citation>
    <scope>NUCLEOTIDE SEQUENCE</scope>
    <source>
        <strain evidence="2">NBRC 101916</strain>
    </source>
</reference>
<accession>A0A810LD66</accession>
<feature type="transmembrane region" description="Helical" evidence="1">
    <location>
        <begin position="38"/>
        <end position="59"/>
    </location>
</feature>
<feature type="transmembrane region" description="Helical" evidence="1">
    <location>
        <begin position="12"/>
        <end position="31"/>
    </location>
</feature>
<dbReference type="AlphaFoldDB" id="A0A810LD66"/>
<organism evidence="2 3">
    <name type="scientific">Actinocatenispora sera</name>
    <dbReference type="NCBI Taxonomy" id="390989"/>
    <lineage>
        <taxon>Bacteria</taxon>
        <taxon>Bacillati</taxon>
        <taxon>Actinomycetota</taxon>
        <taxon>Actinomycetes</taxon>
        <taxon>Micromonosporales</taxon>
        <taxon>Micromonosporaceae</taxon>
        <taxon>Actinocatenispora</taxon>
    </lineage>
</organism>
<protein>
    <submittedName>
        <fullName evidence="2">Uncharacterized protein</fullName>
    </submittedName>
</protein>
<dbReference type="EMBL" id="AP023354">
    <property type="protein sequence ID" value="BCJ32492.1"/>
    <property type="molecule type" value="Genomic_DNA"/>
</dbReference>
<proteinExistence type="predicted"/>
<evidence type="ECO:0000313" key="2">
    <source>
        <dbReference type="EMBL" id="BCJ32492.1"/>
    </source>
</evidence>